<dbReference type="PRINTS" id="PR00105">
    <property type="entry name" value="C5METTRFRASE"/>
</dbReference>
<evidence type="ECO:0000256" key="2">
    <source>
        <dbReference type="ARBA" id="ARBA00022603"/>
    </source>
</evidence>
<dbReference type="PROSITE" id="PS51679">
    <property type="entry name" value="SAM_MT_C5"/>
    <property type="match status" value="1"/>
</dbReference>
<dbReference type="EC" id="2.1.1.37" evidence="1"/>
<gene>
    <name evidence="9" type="ORF">GCM10022406_25830</name>
</gene>
<dbReference type="Proteomes" id="UP001499909">
    <property type="component" value="Unassembled WGS sequence"/>
</dbReference>
<reference evidence="10" key="1">
    <citation type="journal article" date="2019" name="Int. J. Syst. Evol. Microbiol.">
        <title>The Global Catalogue of Microorganisms (GCM) 10K type strain sequencing project: providing services to taxonomists for standard genome sequencing and annotation.</title>
        <authorList>
            <consortium name="The Broad Institute Genomics Platform"/>
            <consortium name="The Broad Institute Genome Sequencing Center for Infectious Disease"/>
            <person name="Wu L."/>
            <person name="Ma J."/>
        </authorList>
    </citation>
    <scope>NUCLEOTIDE SEQUENCE [LARGE SCALE GENOMIC DNA]</scope>
    <source>
        <strain evidence="10">JCM 17214</strain>
    </source>
</reference>
<evidence type="ECO:0000256" key="5">
    <source>
        <dbReference type="ARBA" id="ARBA00022747"/>
    </source>
</evidence>
<organism evidence="9 10">
    <name type="scientific">Hymenobacter algoricola</name>
    <dbReference type="NCBI Taxonomy" id="486267"/>
    <lineage>
        <taxon>Bacteria</taxon>
        <taxon>Pseudomonadati</taxon>
        <taxon>Bacteroidota</taxon>
        <taxon>Cytophagia</taxon>
        <taxon>Cytophagales</taxon>
        <taxon>Hymenobacteraceae</taxon>
        <taxon>Hymenobacter</taxon>
    </lineage>
</organism>
<dbReference type="EMBL" id="BAABDH010000041">
    <property type="protein sequence ID" value="GAA3940684.1"/>
    <property type="molecule type" value="Genomic_DNA"/>
</dbReference>
<feature type="region of interest" description="Disordered" evidence="8">
    <location>
        <begin position="255"/>
        <end position="277"/>
    </location>
</feature>
<keyword evidence="10" id="KW-1185">Reference proteome</keyword>
<dbReference type="Gene3D" id="3.40.50.150">
    <property type="entry name" value="Vaccinia Virus protein VP39"/>
    <property type="match status" value="1"/>
</dbReference>
<evidence type="ECO:0000256" key="8">
    <source>
        <dbReference type="SAM" id="MobiDB-lite"/>
    </source>
</evidence>
<sequence length="544" mass="59283">MSYNDSTLTAFDFFAGGGGASLGLHRAGINVLAALNHSPVAIDTHGINFPGARHLLCDIRTQKSWGLGHADIMWASPDCTHHSIAKGGQSRDAKERALAEELPRFAYNLNVNCIMVENVKEFLQWGPVMEKDGKMLPDPTRKGEHYRAWLASLAELGFVHYEYRLLNSADFGAPQSRVRYFGIFTRKGVAIHWPQPTHDKHGKHGLPKWVAVRTVLDLDDRGRSIFTAWGKPIADKTLRRILAGLKKHVIGKGQGQFLDKRTSNPPSGKPGTGASINETGPTVATCYLPDLVTPVFLAQYNGGSDNCRVLSLDGPCNGVPTENRFAAVQCLLQANGTRANDDPGRLTMPLGGQAPTINTNGGNLYLMSYYGNGSTRPLCHACPTLSTHDRFALLGFVTGSGYGQRPYPFSRPASPIVASRRHQYLVLCAAGSAVATQPGDSQAMRLLKVTCRRHGIADIFMRMLKVSELKLIMGFPADYFLSGSATKQKEMLGNAVVPQVSEAIARAMLPSLHKARLRKLPALRRAAVNRYEQGQLFGKEVACA</sequence>
<comment type="similarity">
    <text evidence="7">Belongs to the class I-like SAM-binding methyltransferase superfamily. C5-methyltransferase family.</text>
</comment>
<evidence type="ECO:0000256" key="6">
    <source>
        <dbReference type="ARBA" id="ARBA00047422"/>
    </source>
</evidence>
<dbReference type="Pfam" id="PF00145">
    <property type="entry name" value="DNA_methylase"/>
    <property type="match status" value="2"/>
</dbReference>
<dbReference type="InterPro" id="IPR001525">
    <property type="entry name" value="C5_MeTfrase"/>
</dbReference>
<dbReference type="SUPFAM" id="SSF53335">
    <property type="entry name" value="S-adenosyl-L-methionine-dependent methyltransferases"/>
    <property type="match status" value="1"/>
</dbReference>
<keyword evidence="2 7" id="KW-0489">Methyltransferase</keyword>
<dbReference type="InterPro" id="IPR050390">
    <property type="entry name" value="C5-Methyltransferase"/>
</dbReference>
<comment type="catalytic activity">
    <reaction evidence="6">
        <text>a 2'-deoxycytidine in DNA + S-adenosyl-L-methionine = a 5-methyl-2'-deoxycytidine in DNA + S-adenosyl-L-homocysteine + H(+)</text>
        <dbReference type="Rhea" id="RHEA:13681"/>
        <dbReference type="Rhea" id="RHEA-COMP:11369"/>
        <dbReference type="Rhea" id="RHEA-COMP:11370"/>
        <dbReference type="ChEBI" id="CHEBI:15378"/>
        <dbReference type="ChEBI" id="CHEBI:57856"/>
        <dbReference type="ChEBI" id="CHEBI:59789"/>
        <dbReference type="ChEBI" id="CHEBI:85452"/>
        <dbReference type="ChEBI" id="CHEBI:85454"/>
        <dbReference type="EC" id="2.1.1.37"/>
    </reaction>
</comment>
<dbReference type="RefSeq" id="WP_345114499.1">
    <property type="nucleotide sequence ID" value="NZ_BAABDH010000041.1"/>
</dbReference>
<evidence type="ECO:0000313" key="10">
    <source>
        <dbReference type="Proteomes" id="UP001499909"/>
    </source>
</evidence>
<keyword evidence="3 7" id="KW-0808">Transferase</keyword>
<evidence type="ECO:0000256" key="3">
    <source>
        <dbReference type="ARBA" id="ARBA00022679"/>
    </source>
</evidence>
<name>A0ABP7NA17_9BACT</name>
<dbReference type="InterPro" id="IPR029063">
    <property type="entry name" value="SAM-dependent_MTases_sf"/>
</dbReference>
<proteinExistence type="inferred from homology"/>
<dbReference type="PANTHER" id="PTHR10629:SF52">
    <property type="entry name" value="DNA (CYTOSINE-5)-METHYLTRANSFERASE 1"/>
    <property type="match status" value="1"/>
</dbReference>
<comment type="caution">
    <text evidence="9">The sequence shown here is derived from an EMBL/GenBank/DDBJ whole genome shotgun (WGS) entry which is preliminary data.</text>
</comment>
<keyword evidence="4 7" id="KW-0949">S-adenosyl-L-methionine</keyword>
<keyword evidence="5" id="KW-0680">Restriction system</keyword>
<accession>A0ABP7NA17</accession>
<evidence type="ECO:0000256" key="1">
    <source>
        <dbReference type="ARBA" id="ARBA00011975"/>
    </source>
</evidence>
<dbReference type="Gene3D" id="3.90.120.10">
    <property type="entry name" value="DNA Methylase, subunit A, domain 2"/>
    <property type="match status" value="1"/>
</dbReference>
<feature type="active site" evidence="7">
    <location>
        <position position="79"/>
    </location>
</feature>
<protein>
    <recommendedName>
        <fullName evidence="1">DNA (cytosine-5-)-methyltransferase</fullName>
        <ecNumber evidence="1">2.1.1.37</ecNumber>
    </recommendedName>
</protein>
<dbReference type="PANTHER" id="PTHR10629">
    <property type="entry name" value="CYTOSINE-SPECIFIC METHYLTRANSFERASE"/>
    <property type="match status" value="1"/>
</dbReference>
<evidence type="ECO:0000256" key="4">
    <source>
        <dbReference type="ARBA" id="ARBA00022691"/>
    </source>
</evidence>
<evidence type="ECO:0000256" key="7">
    <source>
        <dbReference type="PROSITE-ProRule" id="PRU01016"/>
    </source>
</evidence>
<evidence type="ECO:0000313" key="9">
    <source>
        <dbReference type="EMBL" id="GAA3940684.1"/>
    </source>
</evidence>